<protein>
    <submittedName>
        <fullName evidence="1">Uncharacterized protein</fullName>
    </submittedName>
</protein>
<dbReference type="AlphaFoldDB" id="A0A381UGW0"/>
<organism evidence="1">
    <name type="scientific">marine metagenome</name>
    <dbReference type="NCBI Taxonomy" id="408172"/>
    <lineage>
        <taxon>unclassified sequences</taxon>
        <taxon>metagenomes</taxon>
        <taxon>ecological metagenomes</taxon>
    </lineage>
</organism>
<sequence>MPNYMDCHPPMQPSIPLQWEGNVADRYKLLPFFLEKKNGRASSK</sequence>
<reference evidence="1" key="1">
    <citation type="submission" date="2018-05" db="EMBL/GenBank/DDBJ databases">
        <authorList>
            <person name="Lanie J.A."/>
            <person name="Ng W.-L."/>
            <person name="Kazmierczak K.M."/>
            <person name="Andrzejewski T.M."/>
            <person name="Davidsen T.M."/>
            <person name="Wayne K.J."/>
            <person name="Tettelin H."/>
            <person name="Glass J.I."/>
            <person name="Rusch D."/>
            <person name="Podicherti R."/>
            <person name="Tsui H.-C.T."/>
            <person name="Winkler M.E."/>
        </authorList>
    </citation>
    <scope>NUCLEOTIDE SEQUENCE</scope>
</reference>
<accession>A0A381UGW0</accession>
<name>A0A381UGW0_9ZZZZ</name>
<proteinExistence type="predicted"/>
<evidence type="ECO:0000313" key="1">
    <source>
        <dbReference type="EMBL" id="SVA27402.1"/>
    </source>
</evidence>
<dbReference type="EMBL" id="UINC01006417">
    <property type="protein sequence ID" value="SVA27402.1"/>
    <property type="molecule type" value="Genomic_DNA"/>
</dbReference>
<gene>
    <name evidence="1" type="ORF">METZ01_LOCUS80256</name>
</gene>